<comment type="caution">
    <text evidence="3">The sequence shown here is derived from an EMBL/GenBank/DDBJ whole genome shotgun (WGS) entry which is preliminary data.</text>
</comment>
<organism evidence="3 4">
    <name type="scientific">Candidatus Sphingobacterium stercoripullorum</name>
    <dbReference type="NCBI Taxonomy" id="2838759"/>
    <lineage>
        <taxon>Bacteria</taxon>
        <taxon>Pseudomonadati</taxon>
        <taxon>Bacteroidota</taxon>
        <taxon>Sphingobacteriia</taxon>
        <taxon>Sphingobacteriales</taxon>
        <taxon>Sphingobacteriaceae</taxon>
        <taxon>Sphingobacterium</taxon>
    </lineage>
</organism>
<dbReference type="AlphaFoldDB" id="A0A9D1W8R7"/>
<keyword evidence="2" id="KW-0732">Signal</keyword>
<protein>
    <recommendedName>
        <fullName evidence="5">YXWGXW repeat-containing protein</fullName>
    </recommendedName>
</protein>
<evidence type="ECO:0000256" key="1">
    <source>
        <dbReference type="SAM" id="MobiDB-lite"/>
    </source>
</evidence>
<feature type="non-terminal residue" evidence="3">
    <location>
        <position position="218"/>
    </location>
</feature>
<proteinExistence type="predicted"/>
<feature type="signal peptide" evidence="2">
    <location>
        <begin position="1"/>
        <end position="18"/>
    </location>
</feature>
<sequence>MGLLLTIIGLTLSLRSNAQNVQVSMDLFYQELSPYGHWYNDPVYGDIWQPSNVGPDFYPYSSNGYWVMTEYGNTWVSDYQWGWAPFHYGRWVHLDRRGWAWVPGYEWGPAWVEWRSGGGYYGWAPMQPSVGIHVNVGLPISLWVFIPSRHIHSRSFHRYWNRGSRNIYNRTTIINNTYIVNNNNYYGGPSRGDIERTTGRRVSVRQVQRAERPGATRV</sequence>
<evidence type="ECO:0000313" key="4">
    <source>
        <dbReference type="Proteomes" id="UP000824156"/>
    </source>
</evidence>
<dbReference type="Pfam" id="PF20245">
    <property type="entry name" value="DUF6600"/>
    <property type="match status" value="1"/>
</dbReference>
<feature type="chain" id="PRO_5038680014" description="YXWGXW repeat-containing protein" evidence="2">
    <location>
        <begin position="19"/>
        <end position="218"/>
    </location>
</feature>
<accession>A0A9D1W8R7</accession>
<evidence type="ECO:0000256" key="2">
    <source>
        <dbReference type="SAM" id="SignalP"/>
    </source>
</evidence>
<evidence type="ECO:0000313" key="3">
    <source>
        <dbReference type="EMBL" id="HIX54710.1"/>
    </source>
</evidence>
<feature type="region of interest" description="Disordered" evidence="1">
    <location>
        <begin position="199"/>
        <end position="218"/>
    </location>
</feature>
<dbReference type="Proteomes" id="UP000824156">
    <property type="component" value="Unassembled WGS sequence"/>
</dbReference>
<reference evidence="3" key="1">
    <citation type="journal article" date="2021" name="PeerJ">
        <title>Extensive microbial diversity within the chicken gut microbiome revealed by metagenomics and culture.</title>
        <authorList>
            <person name="Gilroy R."/>
            <person name="Ravi A."/>
            <person name="Getino M."/>
            <person name="Pursley I."/>
            <person name="Horton D.L."/>
            <person name="Alikhan N.F."/>
            <person name="Baker D."/>
            <person name="Gharbi K."/>
            <person name="Hall N."/>
            <person name="Watson M."/>
            <person name="Adriaenssens E.M."/>
            <person name="Foster-Nyarko E."/>
            <person name="Jarju S."/>
            <person name="Secka A."/>
            <person name="Antonio M."/>
            <person name="Oren A."/>
            <person name="Chaudhuri R.R."/>
            <person name="La Ragione R."/>
            <person name="Hildebrand F."/>
            <person name="Pallen M.J."/>
        </authorList>
    </citation>
    <scope>NUCLEOTIDE SEQUENCE</scope>
    <source>
        <strain evidence="3">1719</strain>
    </source>
</reference>
<name>A0A9D1W8R7_9SPHI</name>
<dbReference type="EMBL" id="DXEZ01000188">
    <property type="protein sequence ID" value="HIX54710.1"/>
    <property type="molecule type" value="Genomic_DNA"/>
</dbReference>
<reference evidence="3" key="2">
    <citation type="submission" date="2021-04" db="EMBL/GenBank/DDBJ databases">
        <authorList>
            <person name="Gilroy R."/>
        </authorList>
    </citation>
    <scope>NUCLEOTIDE SEQUENCE</scope>
    <source>
        <strain evidence="3">1719</strain>
    </source>
</reference>
<feature type="compositionally biased region" description="Basic and acidic residues" evidence="1">
    <location>
        <begin position="208"/>
        <end position="218"/>
    </location>
</feature>
<gene>
    <name evidence="3" type="ORF">H9853_06770</name>
</gene>
<dbReference type="InterPro" id="IPR046535">
    <property type="entry name" value="DUF6600"/>
</dbReference>
<evidence type="ECO:0008006" key="5">
    <source>
        <dbReference type="Google" id="ProtNLM"/>
    </source>
</evidence>